<dbReference type="InterPro" id="IPR010982">
    <property type="entry name" value="Lambda_DNA-bd_dom_sf"/>
</dbReference>
<accession>A0ABQ4BG42</accession>
<protein>
    <recommendedName>
        <fullName evidence="1">HTH cro/C1-type domain-containing protein</fullName>
    </recommendedName>
</protein>
<sequence length="147" mass="16011">MTATSSAFWDDLAEDLRDPEFLRAYIVESIRLATVDSVINALDDAREAAGLSKAALARAIGANPDAIRRLFTNGSTNPTVRTVAEIAAALGMRLTLEPLPAAEREQITDPLVQGEHADTAALARHLQAMRRQRTQPKPRRRTIARAA</sequence>
<dbReference type="CDD" id="cd00093">
    <property type="entry name" value="HTH_XRE"/>
    <property type="match status" value="1"/>
</dbReference>
<dbReference type="Gene3D" id="1.10.260.40">
    <property type="entry name" value="lambda repressor-like DNA-binding domains"/>
    <property type="match status" value="1"/>
</dbReference>
<dbReference type="SMART" id="SM00530">
    <property type="entry name" value="HTH_XRE"/>
    <property type="match status" value="1"/>
</dbReference>
<dbReference type="SUPFAM" id="SSF47413">
    <property type="entry name" value="lambda repressor-like DNA-binding domains"/>
    <property type="match status" value="1"/>
</dbReference>
<keyword evidence="3" id="KW-1185">Reference proteome</keyword>
<reference evidence="2 3" key="1">
    <citation type="submission" date="2021-01" db="EMBL/GenBank/DDBJ databases">
        <title>Whole genome shotgun sequence of Actinoplanes palleronii NBRC 14916.</title>
        <authorList>
            <person name="Komaki H."/>
            <person name="Tamura T."/>
        </authorList>
    </citation>
    <scope>NUCLEOTIDE SEQUENCE [LARGE SCALE GENOMIC DNA]</scope>
    <source>
        <strain evidence="2 3">NBRC 14916</strain>
    </source>
</reference>
<dbReference type="RefSeq" id="WP_203827786.1">
    <property type="nucleotide sequence ID" value="NZ_BAAATY010000040.1"/>
</dbReference>
<evidence type="ECO:0000313" key="3">
    <source>
        <dbReference type="Proteomes" id="UP000624709"/>
    </source>
</evidence>
<organism evidence="2 3">
    <name type="scientific">Actinoplanes palleronii</name>
    <dbReference type="NCBI Taxonomy" id="113570"/>
    <lineage>
        <taxon>Bacteria</taxon>
        <taxon>Bacillati</taxon>
        <taxon>Actinomycetota</taxon>
        <taxon>Actinomycetes</taxon>
        <taxon>Micromonosporales</taxon>
        <taxon>Micromonosporaceae</taxon>
        <taxon>Actinoplanes</taxon>
    </lineage>
</organism>
<proteinExistence type="predicted"/>
<evidence type="ECO:0000259" key="1">
    <source>
        <dbReference type="PROSITE" id="PS50943"/>
    </source>
</evidence>
<dbReference type="PROSITE" id="PS50943">
    <property type="entry name" value="HTH_CROC1"/>
    <property type="match status" value="1"/>
</dbReference>
<dbReference type="EMBL" id="BOMS01000090">
    <property type="protein sequence ID" value="GIE69651.1"/>
    <property type="molecule type" value="Genomic_DNA"/>
</dbReference>
<feature type="domain" description="HTH cro/C1-type" evidence="1">
    <location>
        <begin position="42"/>
        <end position="99"/>
    </location>
</feature>
<evidence type="ECO:0000313" key="2">
    <source>
        <dbReference type="EMBL" id="GIE69651.1"/>
    </source>
</evidence>
<name>A0ABQ4BG42_9ACTN</name>
<dbReference type="InterPro" id="IPR001387">
    <property type="entry name" value="Cro/C1-type_HTH"/>
</dbReference>
<gene>
    <name evidence="2" type="ORF">Apa02nite_057590</name>
</gene>
<dbReference type="Proteomes" id="UP000624709">
    <property type="component" value="Unassembled WGS sequence"/>
</dbReference>
<comment type="caution">
    <text evidence="2">The sequence shown here is derived from an EMBL/GenBank/DDBJ whole genome shotgun (WGS) entry which is preliminary data.</text>
</comment>
<dbReference type="Pfam" id="PF01381">
    <property type="entry name" value="HTH_3"/>
    <property type="match status" value="1"/>
</dbReference>